<dbReference type="PANTHER" id="PTHR22849">
    <property type="entry name" value="WDSAM1 PROTEIN"/>
    <property type="match status" value="1"/>
</dbReference>
<dbReference type="InterPro" id="IPR011989">
    <property type="entry name" value="ARM-like"/>
</dbReference>
<dbReference type="FunFam" id="3.30.40.10:FF:000437">
    <property type="entry name" value="RING-type E3 ubiquitin transferase"/>
    <property type="match status" value="1"/>
</dbReference>
<dbReference type="AlphaFoldDB" id="A0A9E7FI26"/>
<dbReference type="InterPro" id="IPR045210">
    <property type="entry name" value="RING-Ubox_PUB"/>
</dbReference>
<dbReference type="Gene3D" id="3.30.40.10">
    <property type="entry name" value="Zinc/RING finger domain, C3HC4 (zinc finger)"/>
    <property type="match status" value="1"/>
</dbReference>
<feature type="domain" description="U-box" evidence="6">
    <location>
        <begin position="5"/>
        <end position="80"/>
    </location>
</feature>
<dbReference type="SUPFAM" id="SSF48371">
    <property type="entry name" value="ARM repeat"/>
    <property type="match status" value="1"/>
</dbReference>
<keyword evidence="4 5" id="KW-0833">Ubl conjugation pathway</keyword>
<dbReference type="InterPro" id="IPR058678">
    <property type="entry name" value="ARM_PUB"/>
</dbReference>
<evidence type="ECO:0000256" key="4">
    <source>
        <dbReference type="ARBA" id="ARBA00022786"/>
    </source>
</evidence>
<dbReference type="InterPro" id="IPR045185">
    <property type="entry name" value="PUB22/23/24-like"/>
</dbReference>
<dbReference type="OrthoDB" id="10064100at2759"/>
<evidence type="ECO:0000259" key="6">
    <source>
        <dbReference type="PROSITE" id="PS51698"/>
    </source>
</evidence>
<dbReference type="Gene3D" id="1.25.10.10">
    <property type="entry name" value="Leucine-rich Repeat Variant"/>
    <property type="match status" value="1"/>
</dbReference>
<dbReference type="GO" id="GO:0006952">
    <property type="term" value="P:defense response"/>
    <property type="evidence" value="ECO:0007669"/>
    <property type="project" value="UniProtKB-ARBA"/>
</dbReference>
<evidence type="ECO:0000313" key="8">
    <source>
        <dbReference type="Proteomes" id="UP001055439"/>
    </source>
</evidence>
<evidence type="ECO:0000313" key="7">
    <source>
        <dbReference type="EMBL" id="URD96324.1"/>
    </source>
</evidence>
<evidence type="ECO:0000256" key="3">
    <source>
        <dbReference type="ARBA" id="ARBA00022679"/>
    </source>
</evidence>
<dbReference type="Pfam" id="PF04564">
    <property type="entry name" value="U-box"/>
    <property type="match status" value="1"/>
</dbReference>
<gene>
    <name evidence="7" type="ORF">MUK42_30829</name>
</gene>
<dbReference type="PANTHER" id="PTHR22849:SF168">
    <property type="entry name" value="U-BOX DOMAIN-CONTAINING PROTEIN"/>
    <property type="match status" value="1"/>
</dbReference>
<dbReference type="GO" id="GO:0061630">
    <property type="term" value="F:ubiquitin protein ligase activity"/>
    <property type="evidence" value="ECO:0007669"/>
    <property type="project" value="UniProtKB-UniRule"/>
</dbReference>
<evidence type="ECO:0000256" key="5">
    <source>
        <dbReference type="RuleBase" id="RU369093"/>
    </source>
</evidence>
<sequence length="408" mass="45142">MEGVEIPSYFLCPISLQLMKDPVTLWTGITYDRDSIERWIFAGRQNTCPVTRQPLLDCEVTPNHTLRRLIQAWCTVNVSNGVERFPTPKAPIERAHIARLLDEATLPQSQLSSLCRLREIVCESVRNKHYVEATAGAVDFLASIVANNGRSGLESTSARACEEALSILYSLQISEEGLLDLVKRNAGMIESLTTILRRSSCQSRAHATLLLKSMLGVLSQDRLTDLREELFQEIVNVIRDRLSHQATNAALHLLNRACPWGGNRIKSANAGAVHVLIELLLEEPDRRICEVVLVVMEQLCRCADGRAALVGHAAGIPVVAKKILRVSQVASERAVRILHSVAKHSATPGLLQEMLQTGVACKLCLVLRAECGVKTTEKAREILRLHSRVWRSSPCLSPQFPLSYPTAS</sequence>
<dbReference type="Pfam" id="PF25598">
    <property type="entry name" value="ARM_PUB"/>
    <property type="match status" value="1"/>
</dbReference>
<dbReference type="EMBL" id="CP097506">
    <property type="protein sequence ID" value="URD96324.1"/>
    <property type="molecule type" value="Genomic_DNA"/>
</dbReference>
<proteinExistence type="predicted"/>
<evidence type="ECO:0000256" key="1">
    <source>
        <dbReference type="ARBA" id="ARBA00000900"/>
    </source>
</evidence>
<dbReference type="InterPro" id="IPR016024">
    <property type="entry name" value="ARM-type_fold"/>
</dbReference>
<protein>
    <recommendedName>
        <fullName evidence="5 6">U-box domain-containing protein</fullName>
        <ecNumber evidence="5">2.3.2.27</ecNumber>
    </recommendedName>
    <alternativeName>
        <fullName evidence="5">RING-type E3 ubiquitin transferase PUB</fullName>
    </alternativeName>
</protein>
<dbReference type="InterPro" id="IPR013083">
    <property type="entry name" value="Znf_RING/FYVE/PHD"/>
</dbReference>
<reference evidence="7" key="1">
    <citation type="submission" date="2022-05" db="EMBL/GenBank/DDBJ databases">
        <title>The Musa troglodytarum L. genome provides insights into the mechanism of non-climacteric behaviour and enrichment of carotenoids.</title>
        <authorList>
            <person name="Wang J."/>
        </authorList>
    </citation>
    <scope>NUCLEOTIDE SEQUENCE</scope>
    <source>
        <tissue evidence="7">Leaf</tissue>
    </source>
</reference>
<comment type="pathway">
    <text evidence="2 5">Protein modification; protein ubiquitination.</text>
</comment>
<evidence type="ECO:0000256" key="2">
    <source>
        <dbReference type="ARBA" id="ARBA00004906"/>
    </source>
</evidence>
<keyword evidence="8" id="KW-1185">Reference proteome</keyword>
<dbReference type="Proteomes" id="UP001055439">
    <property type="component" value="Chromosome 4"/>
</dbReference>
<dbReference type="EC" id="2.3.2.27" evidence="5"/>
<keyword evidence="3 5" id="KW-0808">Transferase</keyword>
<dbReference type="PROSITE" id="PS51698">
    <property type="entry name" value="U_BOX"/>
    <property type="match status" value="1"/>
</dbReference>
<name>A0A9E7FI26_9LILI</name>
<dbReference type="InterPro" id="IPR003613">
    <property type="entry name" value="Ubox_domain"/>
</dbReference>
<dbReference type="SMART" id="SM00504">
    <property type="entry name" value="Ubox"/>
    <property type="match status" value="1"/>
</dbReference>
<dbReference type="SUPFAM" id="SSF57850">
    <property type="entry name" value="RING/U-box"/>
    <property type="match status" value="1"/>
</dbReference>
<comment type="function">
    <text evidence="5">Functions as an E3 ubiquitin ligase.</text>
</comment>
<organism evidence="7 8">
    <name type="scientific">Musa troglodytarum</name>
    <name type="common">fe'i banana</name>
    <dbReference type="NCBI Taxonomy" id="320322"/>
    <lineage>
        <taxon>Eukaryota</taxon>
        <taxon>Viridiplantae</taxon>
        <taxon>Streptophyta</taxon>
        <taxon>Embryophyta</taxon>
        <taxon>Tracheophyta</taxon>
        <taxon>Spermatophyta</taxon>
        <taxon>Magnoliopsida</taxon>
        <taxon>Liliopsida</taxon>
        <taxon>Zingiberales</taxon>
        <taxon>Musaceae</taxon>
        <taxon>Musa</taxon>
    </lineage>
</organism>
<dbReference type="GO" id="GO:0016567">
    <property type="term" value="P:protein ubiquitination"/>
    <property type="evidence" value="ECO:0007669"/>
    <property type="project" value="UniProtKB-UniRule"/>
</dbReference>
<accession>A0A9E7FI26</accession>
<dbReference type="CDD" id="cd16664">
    <property type="entry name" value="RING-Ubox_PUB"/>
    <property type="match status" value="1"/>
</dbReference>
<comment type="catalytic activity">
    <reaction evidence="1 5">
        <text>S-ubiquitinyl-[E2 ubiquitin-conjugating enzyme]-L-cysteine + [acceptor protein]-L-lysine = [E2 ubiquitin-conjugating enzyme]-L-cysteine + N(6)-ubiquitinyl-[acceptor protein]-L-lysine.</text>
        <dbReference type="EC" id="2.3.2.27"/>
    </reaction>
</comment>